<evidence type="ECO:0000313" key="7">
    <source>
        <dbReference type="EMBL" id="RIY39462.1"/>
    </source>
</evidence>
<organism evidence="7 8">
    <name type="scientific">Psittacicella hinzii</name>
    <dbReference type="NCBI Taxonomy" id="2028575"/>
    <lineage>
        <taxon>Bacteria</taxon>
        <taxon>Pseudomonadati</taxon>
        <taxon>Pseudomonadota</taxon>
        <taxon>Gammaproteobacteria</taxon>
        <taxon>Pasteurellales</taxon>
        <taxon>Psittacicellaceae</taxon>
        <taxon>Psittacicella</taxon>
    </lineage>
</organism>
<reference evidence="7 8" key="1">
    <citation type="submission" date="2017-08" db="EMBL/GenBank/DDBJ databases">
        <title>Reclassification of Bisgaard taxon 37 and 44.</title>
        <authorList>
            <person name="Christensen H."/>
        </authorList>
    </citation>
    <scope>NUCLEOTIDE SEQUENCE [LARGE SCALE GENOMIC DNA]</scope>
    <source>
        <strain evidence="7 8">111</strain>
    </source>
</reference>
<feature type="region of interest" description="Disordered" evidence="4">
    <location>
        <begin position="616"/>
        <end position="655"/>
    </location>
</feature>
<dbReference type="PANTHER" id="PTHR44835">
    <property type="entry name" value="UDP-N-ACETYLGLUCOSAMINE--PEPTIDE N-ACETYLGLUCOSAMINYLTRANSFERASE SPINDLY-RELATED"/>
    <property type="match status" value="1"/>
</dbReference>
<dbReference type="InterPro" id="IPR041109">
    <property type="entry name" value="HMW1C_N"/>
</dbReference>
<dbReference type="PANTHER" id="PTHR44835:SF1">
    <property type="entry name" value="PROTEIN O-GLCNAC TRANSFERASE"/>
    <property type="match status" value="1"/>
</dbReference>
<keyword evidence="8" id="KW-1185">Reference proteome</keyword>
<keyword evidence="2" id="KW-0328">Glycosyltransferase</keyword>
<dbReference type="InterPro" id="IPR040542">
    <property type="entry name" value="HMW1_D2"/>
</dbReference>
<dbReference type="Proteomes" id="UP000265916">
    <property type="component" value="Unassembled WGS sequence"/>
</dbReference>
<dbReference type="Gene3D" id="3.40.50.11380">
    <property type="match status" value="1"/>
</dbReference>
<dbReference type="Gene3D" id="3.40.50.2000">
    <property type="entry name" value="Glycogen Phosphorylase B"/>
    <property type="match status" value="1"/>
</dbReference>
<feature type="compositionally biased region" description="Basic and acidic residues" evidence="4">
    <location>
        <begin position="616"/>
        <end position="646"/>
    </location>
</feature>
<dbReference type="RefSeq" id="WP_119530417.1">
    <property type="nucleotide sequence ID" value="NZ_JBHSSP010000006.1"/>
</dbReference>
<evidence type="ECO:0000259" key="6">
    <source>
        <dbReference type="Pfam" id="PF18254"/>
    </source>
</evidence>
<accession>A0A3A1YMS0</accession>
<gene>
    <name evidence="7" type="ORF">CKF58_02225</name>
</gene>
<evidence type="ECO:0000259" key="5">
    <source>
        <dbReference type="Pfam" id="PF18071"/>
    </source>
</evidence>
<sequence>MAFDLNKYEYSCYHHQYEEAARQFIQLLRDLDGNLGKLDESFKANVPIIALGDRLTEHFLSRIISATTYLFLQKDFHINEEGGFPQIMYLQRWIEMIFAASPFRNADHIIQALNKSEDPDKPVINNQDLVKLALFYIPDSNVPMNFDELWKVNPRLTTQLAFALLSPRFLGTQAAHEKRELLLRWLPEKLEQLDSLDFVPINIIHDVYMHCSYADYEKRHDIKRPLNRLIRKQLEREGIKDVTNMPTTIKKGEKPVLLVLLEWFSGGHSIWRTHSRCIDEARKEFHVIGMGLEGRVGKETLGVFDEYIPIKDNIPLFDQVRFVREEAERIKPHMLYMPAIGMFLNTIFMTNLRLAPVQAVALGHPATTNSPYIDYVVVEDIYVGEDTPKCFSEELIRLPKDVFYRPSMFAQDLDLNTQRDFDPEVVNIVMAATIMKFNPTLLNTLRQIIEKSKKKIHFHFLIGQAIGLTHIHVQNIIHRALGKENCTVYEHQNYKDYMRVMSKCDMFLNPFPFGNTNGIVDTITAGLAGVCKTGPEVYEHIDDGLFHYLGFPEWTIAKTTDEYVAAALRMIENPRERLNIAAECSGPDKVNKLFQGDASCMGKLMRERLDWHFGLKEKPGKKAEKASKAEKKETAKAETTKAETKKSTKGSKKAK</sequence>
<comment type="caution">
    <text evidence="7">The sequence shown here is derived from an EMBL/GenBank/DDBJ whole genome shotgun (WGS) entry which is preliminary data.</text>
</comment>
<evidence type="ECO:0000256" key="4">
    <source>
        <dbReference type="SAM" id="MobiDB-lite"/>
    </source>
</evidence>
<dbReference type="InterPro" id="IPR051939">
    <property type="entry name" value="Glycosyltr_41/O-GlcNAc_trsf"/>
</dbReference>
<proteinExistence type="predicted"/>
<evidence type="ECO:0000256" key="1">
    <source>
        <dbReference type="ARBA" id="ARBA00004922"/>
    </source>
</evidence>
<comment type="pathway">
    <text evidence="1">Protein modification; protein glycosylation.</text>
</comment>
<feature type="domain" description="HMW1" evidence="6">
    <location>
        <begin position="147"/>
        <end position="233"/>
    </location>
</feature>
<keyword evidence="3" id="KW-0808">Transferase</keyword>
<dbReference type="EMBL" id="NRJG01000032">
    <property type="protein sequence ID" value="RIY39462.1"/>
    <property type="molecule type" value="Genomic_DNA"/>
</dbReference>
<dbReference type="Pfam" id="PF18254">
    <property type="entry name" value="HMw1_D2"/>
    <property type="match status" value="1"/>
</dbReference>
<evidence type="ECO:0000313" key="8">
    <source>
        <dbReference type="Proteomes" id="UP000265916"/>
    </source>
</evidence>
<name>A0A3A1YMS0_9GAMM</name>
<feature type="domain" description="HMW1C N-terminal" evidence="5">
    <location>
        <begin position="3"/>
        <end position="132"/>
    </location>
</feature>
<evidence type="ECO:0000256" key="2">
    <source>
        <dbReference type="ARBA" id="ARBA00022676"/>
    </source>
</evidence>
<dbReference type="AlphaFoldDB" id="A0A3A1YMS0"/>
<dbReference type="Pfam" id="PF18071">
    <property type="entry name" value="HMW1C_N"/>
    <property type="match status" value="1"/>
</dbReference>
<dbReference type="OrthoDB" id="8608962at2"/>
<evidence type="ECO:0000256" key="3">
    <source>
        <dbReference type="ARBA" id="ARBA00022679"/>
    </source>
</evidence>
<protein>
    <submittedName>
        <fullName evidence="7">Uncharacterized protein</fullName>
    </submittedName>
</protein>
<dbReference type="GO" id="GO:0016757">
    <property type="term" value="F:glycosyltransferase activity"/>
    <property type="evidence" value="ECO:0007669"/>
    <property type="project" value="UniProtKB-KW"/>
</dbReference>